<keyword evidence="2" id="KW-0472">Membrane</keyword>
<protein>
    <recommendedName>
        <fullName evidence="3">Tyrosine-protein kinase ephrin type A/B receptor-like domain-containing protein</fullName>
    </recommendedName>
</protein>
<feature type="transmembrane region" description="Helical" evidence="2">
    <location>
        <begin position="1526"/>
        <end position="1549"/>
    </location>
</feature>
<dbReference type="Pfam" id="PF13385">
    <property type="entry name" value="Laminin_G_3"/>
    <property type="match status" value="2"/>
</dbReference>
<dbReference type="Proteomes" id="UP001165082">
    <property type="component" value="Unassembled WGS sequence"/>
</dbReference>
<reference evidence="4" key="1">
    <citation type="submission" date="2022-07" db="EMBL/GenBank/DDBJ databases">
        <title>Genome analysis of Parmales, a sister group of diatoms, reveals the evolutionary specialization of diatoms from phago-mixotrophs to photoautotrophs.</title>
        <authorList>
            <person name="Ban H."/>
            <person name="Sato S."/>
            <person name="Yoshikawa S."/>
            <person name="Kazumasa Y."/>
            <person name="Nakamura Y."/>
            <person name="Ichinomiya M."/>
            <person name="Saitoh K."/>
            <person name="Sato N."/>
            <person name="Blanc-Mathieu R."/>
            <person name="Endo H."/>
            <person name="Kuwata A."/>
            <person name="Ogata H."/>
        </authorList>
    </citation>
    <scope>NUCLEOTIDE SEQUENCE</scope>
</reference>
<dbReference type="SMART" id="SM01411">
    <property type="entry name" value="Ephrin_rec_like"/>
    <property type="match status" value="13"/>
</dbReference>
<proteinExistence type="predicted"/>
<dbReference type="Pfam" id="PF07699">
    <property type="entry name" value="Ephrin_rec_like"/>
    <property type="match status" value="4"/>
</dbReference>
<dbReference type="OrthoDB" id="439917at2759"/>
<comment type="caution">
    <text evidence="4">The sequence shown here is derived from an EMBL/GenBank/DDBJ whole genome shotgun (WGS) entry which is preliminary data.</text>
</comment>
<evidence type="ECO:0000256" key="1">
    <source>
        <dbReference type="SAM" id="MobiDB-lite"/>
    </source>
</evidence>
<keyword evidence="2" id="KW-1133">Transmembrane helix</keyword>
<feature type="region of interest" description="Disordered" evidence="1">
    <location>
        <begin position="1554"/>
        <end position="1577"/>
    </location>
</feature>
<name>A0A9W7A8S2_9STRA</name>
<feature type="domain" description="Tyrosine-protein kinase ephrin type A/B receptor-like" evidence="3">
    <location>
        <begin position="1366"/>
        <end position="1418"/>
    </location>
</feature>
<keyword evidence="5" id="KW-1185">Reference proteome</keyword>
<dbReference type="SUPFAM" id="SSF57184">
    <property type="entry name" value="Growth factor receptor domain"/>
    <property type="match status" value="3"/>
</dbReference>
<keyword evidence="2" id="KW-0812">Transmembrane</keyword>
<dbReference type="EMBL" id="BRXZ01002694">
    <property type="protein sequence ID" value="GMH68076.1"/>
    <property type="molecule type" value="Genomic_DNA"/>
</dbReference>
<feature type="domain" description="Tyrosine-protein kinase ephrin type A/B receptor-like" evidence="3">
    <location>
        <begin position="820"/>
        <end position="857"/>
    </location>
</feature>
<feature type="compositionally biased region" description="Basic and acidic residues" evidence="1">
    <location>
        <begin position="1554"/>
        <end position="1564"/>
    </location>
</feature>
<dbReference type="InterPro" id="IPR013320">
    <property type="entry name" value="ConA-like_dom_sf"/>
</dbReference>
<sequence length="2113" mass="226156">MDAAPKVPCAAGKYSTSTSASSSSTCIDCPAARFSAEGSSLCSSCDVHQTPSFAGDSHCVQDGGGLFNKISSMDLENMGYSNPAQGADLITSGDKLTLAIGHYYGKMYSRACDTIIYGMYNLAGRIECATDENANADCVLDGESRRRIMWMRGSGGGEMIFHSLHFTNGNSVTAGGGLMISPRFGDTIQTRVILEFCVFSNNAVAEGGGGAIFIDALGTSDLMKLWLYAVNFYDNQDADWAKDLYMSGSEVTISADCPVGYEGKPKVEVALQVGEAGSTLNGLEKAYSKGTCNKCVEGKFLMNTGSAENDVCVGCEFGKYNEFERATDSSSCTSCPVGKTNFVEGAATSEACADDSTHVFNFMGCSDGRPTADGTAGSEIKATAIGAICTPEGMTFDGIDDYVDITPWEFGGALTIEIYVRYWETLPNARVLEFDTIAVGNNGITDSILFSVEETAMDTNDIASWNQAIFDPTSGWSHVVVTTEDDSSATLGKIYKDSALAKTFANFQEPTVRSRFHHWLGRGMGNGAAEDDWFFRGTIAYLKIWHNQALTQEEVNALPSIPCVPGKYGPGYPNCVSCPFGTYNMATGAEVCTPCPEGTTSFTTGSTSQSSCIAGIHTWNFMGCKDGEPVIDGTEGTNLAAAASNQGATCSPEGMELDGETGLVTLDSWEWGGMTTFEVYVKVESAPGVIFNFAQGDSYITLKALDDWTIEFAEKYGSIEQVVTSYSTFPWNIGVWNHVIVQINGDSGSEPSHMTIYKNGEVAGSKIINGNPGVATRGESSLGGFHGTLAWFKVWHNKALVKEEIDALPVIPCAPGSYGPGLPSCVVCPSGSYAAFEGSSVCQACPIGTFNADDAASAAFHDDIGDCTVCGEGKYNDDDGEVSNDFSMHGPDSCKVCDTGKYNDDDGDIASNHAECTNCPAGRFNEFGGMEALKNNGVDDCQLCISGRYADEEGQPACRECPAGTSSAPGASVCGSCPAGYICPDDGVAQACAEGFYTDGTQTVCQTCTKGYRCPGGMNRQLCSAGSYQSKSEQWVCEDCEAGKYQNLLGQEECLDCPEGHFCPKNSANPIKCGSVVLYCPRGSISPLGVGSGNYSIPNNEEMATERRAQKECEVGYACVAGVKTSCSGVGYSDERGLSACKTAGAGYKPNRDNDGVEVCVPGRFSNGGMAECSECAKGKFSLVEGAKACTTASICPPGQKVLLTSNGTHDTTCGKCSKGTVSMGGSSTSCLSCVGSGGEYADEEGLSACRIAPPGYGVTEDRTNTTMCTTGKFSSGGQTICSQCEQGKYSSAGAVGCTPCDPGEVPDGESCVPCNSGQYASFGSWQCISCPDGFFSSKPKSGYCEPCPEGTFTSDHKECSKCPAGKISGVAQEKCTDCEFGKFAEGEGNTGCTYCDDDEVLQGSTTRSEGSTSVRDCECPAGELDLGLKTCEAVFEGVEEKLVGMDVKNMTLRAGFWRTSYNSTEVLACLSEDHCIGGSNVEGQCATGHTGPLCAVCEEGFASAGTGANMECVVCDGNAMTSISVYLSILVSVIGGGLVVSCCCGRIIGKKGGREGGEERGEESFGIGLSTRSTGSKSSHLKGMKYADKMDSIMGAVQNSGPIMKMILSYLQIASGLSFAFDLKFPVMFTTVMNFFGAMVNLDFLGLMPLGCVLNKDFHHQLLVQTLTPLFAGGIMIVLYFAFKKAGKVQRANSTFGWFLFMTFLVLPNVSTKIFTTLACREFDEGYGKFLKADYSIDCTSSEHFMYSLYAVFCIFVYPIGIPIMYYVLLKKKKAKIDPGQSKMARDLGSSKAGLERALEVREENEEMDPAMMSLSFLYSNYTPKNWYFEIVETSRKLMLTGGLLVLGPGTTSQIVMSIVISINFLRFSAERKPFIKGYHALFNELANWQLFYTLLAALMVKIERESMGDVLGGGEEKKWDAIMVGLQLTTPVTFVVVGAVRARMLVRKVLKMTSKMTMGKMTTNMNIASKTFEEFKMEFDRDSFSPLMSRCSEENNWDQDFASLVLDEYVKFLYLARRKVPLVPSKHVDEIWHQHILTTKKYHADCDKYVGRFVHHEPSFTAEDKAALAPLFDKMKAAYESNFGSMPDNVWPKKGEDCNTHCGDNDCGCAD</sequence>
<dbReference type="PANTHER" id="PTHR46967:SF2">
    <property type="entry name" value="SUSHI, VON WILLEBRAND FACTOR TYPE A, EGF AND PENTRAXIN DOMAIN-CONTAINING PROTEIN 1-LIKE"/>
    <property type="match status" value="1"/>
</dbReference>
<organism evidence="4 5">
    <name type="scientific">Triparma retinervis</name>
    <dbReference type="NCBI Taxonomy" id="2557542"/>
    <lineage>
        <taxon>Eukaryota</taxon>
        <taxon>Sar</taxon>
        <taxon>Stramenopiles</taxon>
        <taxon>Ochrophyta</taxon>
        <taxon>Bolidophyceae</taxon>
        <taxon>Parmales</taxon>
        <taxon>Triparmaceae</taxon>
        <taxon>Triparma</taxon>
    </lineage>
</organism>
<feature type="transmembrane region" description="Helical" evidence="2">
    <location>
        <begin position="1696"/>
        <end position="1716"/>
    </location>
</feature>
<feature type="transmembrane region" description="Helical" evidence="2">
    <location>
        <begin position="1748"/>
        <end position="1770"/>
    </location>
</feature>
<evidence type="ECO:0000313" key="4">
    <source>
        <dbReference type="EMBL" id="GMH68076.1"/>
    </source>
</evidence>
<dbReference type="SUPFAM" id="SSF49899">
    <property type="entry name" value="Concanavalin A-like lectins/glucanases"/>
    <property type="match status" value="2"/>
</dbReference>
<dbReference type="InterPro" id="IPR011641">
    <property type="entry name" value="Tyr-kin_ephrin_A/B_rcpt-like"/>
</dbReference>
<gene>
    <name evidence="4" type="ORF">TrRE_jg7096</name>
</gene>
<evidence type="ECO:0000313" key="5">
    <source>
        <dbReference type="Proteomes" id="UP001165082"/>
    </source>
</evidence>
<evidence type="ECO:0000256" key="2">
    <source>
        <dbReference type="SAM" id="Phobius"/>
    </source>
</evidence>
<accession>A0A9W7A8S2</accession>
<dbReference type="Gene3D" id="2.60.120.200">
    <property type="match status" value="2"/>
</dbReference>
<feature type="transmembrane region" description="Helical" evidence="2">
    <location>
        <begin position="1628"/>
        <end position="1651"/>
    </location>
</feature>
<feature type="transmembrane region" description="Helical" evidence="2">
    <location>
        <begin position="1663"/>
        <end position="1684"/>
    </location>
</feature>
<feature type="domain" description="Tyrosine-protein kinase ephrin type A/B receptor-like" evidence="3">
    <location>
        <begin position="573"/>
        <end position="612"/>
    </location>
</feature>
<feature type="transmembrane region" description="Helical" evidence="2">
    <location>
        <begin position="1845"/>
        <end position="1867"/>
    </location>
</feature>
<feature type="domain" description="Tyrosine-protein kinase ephrin type A/B receptor-like" evidence="3">
    <location>
        <begin position="1029"/>
        <end position="1067"/>
    </location>
</feature>
<dbReference type="PANTHER" id="PTHR46967">
    <property type="entry name" value="INSULIN-LIKE GROWTH FACTOR BINDING PROTEIN,N-TERMINAL"/>
    <property type="match status" value="1"/>
</dbReference>
<dbReference type="InterPro" id="IPR009030">
    <property type="entry name" value="Growth_fac_rcpt_cys_sf"/>
</dbReference>
<evidence type="ECO:0000259" key="3">
    <source>
        <dbReference type="Pfam" id="PF07699"/>
    </source>
</evidence>
<dbReference type="Gene3D" id="2.10.50.10">
    <property type="entry name" value="Tumor Necrosis Factor Receptor, subunit A, domain 2"/>
    <property type="match status" value="7"/>
</dbReference>